<dbReference type="RefSeq" id="WP_077686163.1">
    <property type="nucleotide sequence ID" value="NZ_CP019606.1"/>
</dbReference>
<proteinExistence type="predicted"/>
<name>A0A1Q2CNY1_9ACTN</name>
<dbReference type="AlphaFoldDB" id="A0A1Q2CNY1"/>
<dbReference type="STRING" id="1332264.BW730_10310"/>
<feature type="region of interest" description="Disordered" evidence="1">
    <location>
        <begin position="28"/>
        <end position="139"/>
    </location>
</feature>
<feature type="compositionally biased region" description="Basic and acidic residues" evidence="1">
    <location>
        <begin position="47"/>
        <end position="58"/>
    </location>
</feature>
<dbReference type="EMBL" id="CP019606">
    <property type="protein sequence ID" value="AQP47828.1"/>
    <property type="molecule type" value="Genomic_DNA"/>
</dbReference>
<reference evidence="3" key="1">
    <citation type="submission" date="2017-02" db="EMBL/GenBank/DDBJ databases">
        <title>Tessaracoccus aquaemaris sp. nov., isolated from the intestine of a Korean rockfish, Sebastes schlegelii, in a marine aquaculture pond.</title>
        <authorList>
            <person name="Tak E.J."/>
            <person name="Bae J.-W."/>
        </authorList>
    </citation>
    <scope>NUCLEOTIDE SEQUENCE [LARGE SCALE GENOMIC DNA]</scope>
    <source>
        <strain evidence="3">NSG39</strain>
    </source>
</reference>
<organism evidence="2 3">
    <name type="scientific">Tessaracoccus aquimaris</name>
    <dbReference type="NCBI Taxonomy" id="1332264"/>
    <lineage>
        <taxon>Bacteria</taxon>
        <taxon>Bacillati</taxon>
        <taxon>Actinomycetota</taxon>
        <taxon>Actinomycetes</taxon>
        <taxon>Propionibacteriales</taxon>
        <taxon>Propionibacteriaceae</taxon>
        <taxon>Tessaracoccus</taxon>
    </lineage>
</organism>
<evidence type="ECO:0000313" key="3">
    <source>
        <dbReference type="Proteomes" id="UP000188145"/>
    </source>
</evidence>
<evidence type="ECO:0000256" key="1">
    <source>
        <dbReference type="SAM" id="MobiDB-lite"/>
    </source>
</evidence>
<sequence length="276" mass="28057">MSTSSSQGSGIFAKLVAKFLVKWIKKTRSDKGSSAPALSAAPPQVEGRPERDRSRETIGAHTGSSGPRASEAPAPAAALQGGTYGTHAGSTGPRASEAPAPATALQGGTYGTHTGSTGPRASEAPAQATALQGGTYGSHRGVSTRIATIATATYDPVDVERRLAAMWNTGEKQARGDALRSADPGTLREAGMNQQQVAQAGNGRVPAGYQMERVPGTDAAPSHYQLAPTSAQSQCNCNHVNQSITEVRFGNVSVISLPIGGQQVTIVLGGGATLAG</sequence>
<accession>A0A1Q2CNY1</accession>
<protein>
    <submittedName>
        <fullName evidence="2">Uncharacterized protein</fullName>
    </submittedName>
</protein>
<keyword evidence="3" id="KW-1185">Reference proteome</keyword>
<gene>
    <name evidence="2" type="ORF">BW730_10310</name>
</gene>
<evidence type="ECO:0000313" key="2">
    <source>
        <dbReference type="EMBL" id="AQP47828.1"/>
    </source>
</evidence>
<feature type="compositionally biased region" description="Low complexity" evidence="1">
    <location>
        <begin position="33"/>
        <end position="43"/>
    </location>
</feature>
<dbReference type="Proteomes" id="UP000188145">
    <property type="component" value="Chromosome"/>
</dbReference>
<dbReference type="KEGG" id="tes:BW730_10310"/>
<feature type="compositionally biased region" description="Low complexity" evidence="1">
    <location>
        <begin position="64"/>
        <end position="78"/>
    </location>
</feature>
<dbReference type="OrthoDB" id="9823527at2"/>